<evidence type="ECO:0000259" key="1">
    <source>
        <dbReference type="PROSITE" id="PS50995"/>
    </source>
</evidence>
<dbReference type="Proteomes" id="UP000528964">
    <property type="component" value="Unassembled WGS sequence"/>
</dbReference>
<dbReference type="GO" id="GO:0003677">
    <property type="term" value="F:DNA binding"/>
    <property type="evidence" value="ECO:0007669"/>
    <property type="project" value="UniProtKB-KW"/>
</dbReference>
<dbReference type="RefSeq" id="WP_183394574.1">
    <property type="nucleotide sequence ID" value="NZ_JACIDR010000002.1"/>
</dbReference>
<dbReference type="InterPro" id="IPR036390">
    <property type="entry name" value="WH_DNA-bd_sf"/>
</dbReference>
<comment type="caution">
    <text evidence="2">The sequence shown here is derived from an EMBL/GenBank/DDBJ whole genome shotgun (WGS) entry which is preliminary data.</text>
</comment>
<evidence type="ECO:0000313" key="3">
    <source>
        <dbReference type="Proteomes" id="UP000528964"/>
    </source>
</evidence>
<dbReference type="SMART" id="SM00347">
    <property type="entry name" value="HTH_MARR"/>
    <property type="match status" value="1"/>
</dbReference>
<keyword evidence="3" id="KW-1185">Reference proteome</keyword>
<dbReference type="EMBL" id="JACIDR010000002">
    <property type="protein sequence ID" value="MBB3972686.1"/>
    <property type="molecule type" value="Genomic_DNA"/>
</dbReference>
<dbReference type="PANTHER" id="PTHR33164:SF95">
    <property type="entry name" value="TRANSCRIPTIONAL REGULATOR"/>
    <property type="match status" value="1"/>
</dbReference>
<dbReference type="PROSITE" id="PS50995">
    <property type="entry name" value="HTH_MARR_2"/>
    <property type="match status" value="1"/>
</dbReference>
<dbReference type="Gene3D" id="1.10.10.10">
    <property type="entry name" value="Winged helix-like DNA-binding domain superfamily/Winged helix DNA-binding domain"/>
    <property type="match status" value="1"/>
</dbReference>
<dbReference type="SUPFAM" id="SSF46785">
    <property type="entry name" value="Winged helix' DNA-binding domain"/>
    <property type="match status" value="1"/>
</dbReference>
<gene>
    <name evidence="2" type="ORF">GGR24_001343</name>
</gene>
<dbReference type="PRINTS" id="PR00598">
    <property type="entry name" value="HTHMARR"/>
</dbReference>
<organism evidence="2 3">
    <name type="scientific">Hansschlegelia beijingensis</name>
    <dbReference type="NCBI Taxonomy" id="1133344"/>
    <lineage>
        <taxon>Bacteria</taxon>
        <taxon>Pseudomonadati</taxon>
        <taxon>Pseudomonadota</taxon>
        <taxon>Alphaproteobacteria</taxon>
        <taxon>Hyphomicrobiales</taxon>
        <taxon>Methylopilaceae</taxon>
        <taxon>Hansschlegelia</taxon>
    </lineage>
</organism>
<proteinExistence type="predicted"/>
<dbReference type="InterPro" id="IPR000835">
    <property type="entry name" value="HTH_MarR-typ"/>
</dbReference>
<dbReference type="PANTHER" id="PTHR33164">
    <property type="entry name" value="TRANSCRIPTIONAL REGULATOR, MARR FAMILY"/>
    <property type="match status" value="1"/>
</dbReference>
<dbReference type="InterPro" id="IPR039422">
    <property type="entry name" value="MarR/SlyA-like"/>
</dbReference>
<evidence type="ECO:0000313" key="2">
    <source>
        <dbReference type="EMBL" id="MBB3972686.1"/>
    </source>
</evidence>
<dbReference type="GO" id="GO:0003700">
    <property type="term" value="F:DNA-binding transcription factor activity"/>
    <property type="evidence" value="ECO:0007669"/>
    <property type="project" value="InterPro"/>
</dbReference>
<keyword evidence="2" id="KW-0238">DNA-binding</keyword>
<accession>A0A7W6D120</accession>
<dbReference type="Pfam" id="PF12802">
    <property type="entry name" value="MarR_2"/>
    <property type="match status" value="1"/>
</dbReference>
<dbReference type="InterPro" id="IPR036388">
    <property type="entry name" value="WH-like_DNA-bd_sf"/>
</dbReference>
<name>A0A7W6D120_9HYPH</name>
<reference evidence="2 3" key="1">
    <citation type="submission" date="2020-08" db="EMBL/GenBank/DDBJ databases">
        <title>Genomic Encyclopedia of Type Strains, Phase IV (KMG-IV): sequencing the most valuable type-strain genomes for metagenomic binning, comparative biology and taxonomic classification.</title>
        <authorList>
            <person name="Goeker M."/>
        </authorList>
    </citation>
    <scope>NUCLEOTIDE SEQUENCE [LARGE SCALE GENOMIC DNA]</scope>
    <source>
        <strain evidence="2 3">DSM 25481</strain>
    </source>
</reference>
<sequence>MNEHAKSKAEGLFARPGFMIRRLHQIYVSIYLQECEAYGTTPVQSSVLQVLLMRPGADQVSLAADIGIDRTTTSNVLSRLEARGLVRREATEKDRRIRRSYLTEAGQTLIIEMQDALERAHRRLIEPLPEEERRLFITQLHRLVEANNDVGRALLRNL</sequence>
<protein>
    <submittedName>
        <fullName evidence="2">DNA-binding MarR family transcriptional regulator</fullName>
    </submittedName>
</protein>
<dbReference type="GO" id="GO:0006950">
    <property type="term" value="P:response to stress"/>
    <property type="evidence" value="ECO:0007669"/>
    <property type="project" value="TreeGrafter"/>
</dbReference>
<feature type="domain" description="HTH marR-type" evidence="1">
    <location>
        <begin position="1"/>
        <end position="145"/>
    </location>
</feature>
<dbReference type="AlphaFoldDB" id="A0A7W6D120"/>